<accession>A0ABT6X4Q0</accession>
<evidence type="ECO:0000313" key="2">
    <source>
        <dbReference type="EMBL" id="MDI9233083.1"/>
    </source>
</evidence>
<evidence type="ECO:0000313" key="3">
    <source>
        <dbReference type="Proteomes" id="UP001431902"/>
    </source>
</evidence>
<keyword evidence="3" id="KW-1185">Reference proteome</keyword>
<dbReference type="RefSeq" id="WP_255350435.1">
    <property type="nucleotide sequence ID" value="NZ_JASGBH010000002.1"/>
</dbReference>
<comment type="caution">
    <text evidence="2">The sequence shown here is derived from an EMBL/GenBank/DDBJ whole genome shotgun (WGS) entry which is preliminary data.</text>
</comment>
<keyword evidence="1" id="KW-1133">Transmembrane helix</keyword>
<proteinExistence type="predicted"/>
<name>A0ABT6X4Q0_9BURK</name>
<protein>
    <submittedName>
        <fullName evidence="2">Uncharacterized protein</fullName>
    </submittedName>
</protein>
<sequence length="44" mass="4656">MSAHNDAHTSDDPVENVVKHIPVIIPAAGAVLIFLLAFIAVFMA</sequence>
<keyword evidence="1" id="KW-0472">Membrane</keyword>
<dbReference type="Proteomes" id="UP001431902">
    <property type="component" value="Unassembled WGS sequence"/>
</dbReference>
<feature type="transmembrane region" description="Helical" evidence="1">
    <location>
        <begin position="20"/>
        <end position="43"/>
    </location>
</feature>
<gene>
    <name evidence="2" type="ORF">QLQ16_04445</name>
</gene>
<evidence type="ECO:0000256" key="1">
    <source>
        <dbReference type="SAM" id="Phobius"/>
    </source>
</evidence>
<organism evidence="2 3">
    <name type="scientific">Limnohabitans lacus</name>
    <dbReference type="NCBI Taxonomy" id="3045173"/>
    <lineage>
        <taxon>Bacteria</taxon>
        <taxon>Pseudomonadati</taxon>
        <taxon>Pseudomonadota</taxon>
        <taxon>Betaproteobacteria</taxon>
        <taxon>Burkholderiales</taxon>
        <taxon>Comamonadaceae</taxon>
        <taxon>Limnohabitans</taxon>
    </lineage>
</organism>
<keyword evidence="1" id="KW-0812">Transmembrane</keyword>
<reference evidence="2" key="1">
    <citation type="submission" date="2023-05" db="EMBL/GenBank/DDBJ databases">
        <title>Limnohabitans sp. strain HM2-2 Genome sequencing and assembly.</title>
        <authorList>
            <person name="Jung Y."/>
        </authorList>
    </citation>
    <scope>NUCLEOTIDE SEQUENCE</scope>
    <source>
        <strain evidence="2">HM2-2</strain>
    </source>
</reference>
<dbReference type="EMBL" id="JASGBH010000002">
    <property type="protein sequence ID" value="MDI9233083.1"/>
    <property type="molecule type" value="Genomic_DNA"/>
</dbReference>